<dbReference type="KEGG" id="crd:CRES_0581"/>
<dbReference type="InterPro" id="IPR029767">
    <property type="entry name" value="WecB-like"/>
</dbReference>
<comment type="similarity">
    <text evidence="2 4">Belongs to the UDP-N-acetylglucosamine 2-epimerase family.</text>
</comment>
<evidence type="ECO:0000256" key="1">
    <source>
        <dbReference type="ARBA" id="ARBA00023235"/>
    </source>
</evidence>
<keyword evidence="1 4" id="KW-0413">Isomerase</keyword>
<dbReference type="GO" id="GO:0008761">
    <property type="term" value="F:UDP-N-acetylglucosamine 2-epimerase activity"/>
    <property type="evidence" value="ECO:0007669"/>
    <property type="project" value="UniProtKB-EC"/>
</dbReference>
<proteinExistence type="inferred from homology"/>
<name>F8DZ01_CORRG</name>
<evidence type="ECO:0000313" key="6">
    <source>
        <dbReference type="EMBL" id="AEI08942.1"/>
    </source>
</evidence>
<dbReference type="Gene3D" id="3.40.50.2000">
    <property type="entry name" value="Glycogen Phosphorylase B"/>
    <property type="match status" value="2"/>
</dbReference>
<dbReference type="AlphaFoldDB" id="F8DZ01"/>
<dbReference type="InterPro" id="IPR003331">
    <property type="entry name" value="UDP_GlcNAc_Epimerase_2_dom"/>
</dbReference>
<dbReference type="STRING" id="662755.CRES_0581"/>
<accession>F8DZ01</accession>
<dbReference type="PANTHER" id="PTHR43174">
    <property type="entry name" value="UDP-N-ACETYLGLUCOSAMINE 2-EPIMERASE"/>
    <property type="match status" value="1"/>
</dbReference>
<dbReference type="CDD" id="cd03786">
    <property type="entry name" value="GTB_UDP-GlcNAc_2-Epimerase"/>
    <property type="match status" value="1"/>
</dbReference>
<organism evidence="6 7">
    <name type="scientific">Corynebacterium resistens (strain DSM 45100 / JCM 12819 / GTC 2026 / SICGH 158)</name>
    <dbReference type="NCBI Taxonomy" id="662755"/>
    <lineage>
        <taxon>Bacteria</taxon>
        <taxon>Bacillati</taxon>
        <taxon>Actinomycetota</taxon>
        <taxon>Actinomycetes</taxon>
        <taxon>Mycobacteriales</taxon>
        <taxon>Corynebacteriaceae</taxon>
        <taxon>Corynebacterium</taxon>
    </lineage>
</organism>
<dbReference type="Proteomes" id="UP000000492">
    <property type="component" value="Chromosome"/>
</dbReference>
<evidence type="ECO:0000313" key="7">
    <source>
        <dbReference type="Proteomes" id="UP000000492"/>
    </source>
</evidence>
<dbReference type="HOGENOM" id="CLU_041674_1_0_11"/>
<protein>
    <recommendedName>
        <fullName evidence="3">UDP-N-acetylglucosamine 2-epimerase (non-hydrolyzing)</fullName>
        <ecNumber evidence="3">5.1.3.14</ecNumber>
    </recommendedName>
</protein>
<evidence type="ECO:0000256" key="2">
    <source>
        <dbReference type="ARBA" id="ARBA00038209"/>
    </source>
</evidence>
<evidence type="ECO:0000259" key="5">
    <source>
        <dbReference type="Pfam" id="PF02350"/>
    </source>
</evidence>
<dbReference type="Pfam" id="PF02350">
    <property type="entry name" value="Epimerase_2"/>
    <property type="match status" value="1"/>
</dbReference>
<feature type="domain" description="UDP-N-acetylglucosamine 2-epimerase" evidence="5">
    <location>
        <begin position="27"/>
        <end position="367"/>
    </location>
</feature>
<gene>
    <name evidence="6" type="ordered locus">CRES_0581</name>
</gene>
<sequence length="385" mass="41746">MMTKTKVMTVYGTRPEAIKIAPVVRLLESDERFTSIVVCTGQHKEILNQVNQMFGINPDHNLNLMKHAQSLNTILSRAIAGLDDIIDAEKPDIVLVQGDTATAVAGAIAGFNRRAKIVHLEAGLRTGNIRSPFPEEANRKLITQIAELHLAPTSKAKSNLVAENVDPETVVITGNTVIDAFLEAAQWPTEFQNTQLASLDDSGREIIVVTAHRRENLLSLDNVGGAVQTLAGEYPEINFVMPLHPNPRVRDAVMPYVSELKNVLVTEPLPYDQFTRLQSRAKLILTDSGGIQEEAPSLGKPVLVMRSNTERPEAVLAGTVKLIGNSRERIVSETRALIEDPQLYAAVANAVNPYGDGKASIRSVAAIASLAGCGERIEDFLPDGG</sequence>
<reference evidence="6 7" key="1">
    <citation type="journal article" date="2012" name="BMC Genomics">
        <title>Complete genome sequence, lifestyle, and multi-drug resistance of the human pathogen Corynebacterium resistens DSM 45100 isolated from blood samples of a leukemia patient.</title>
        <authorList>
            <person name="Schroder J."/>
            <person name="Maus I."/>
            <person name="Meyer K."/>
            <person name="Wordemann S."/>
            <person name="Blom J."/>
            <person name="Jaenicke S."/>
            <person name="Schneider J."/>
            <person name="Trost E."/>
            <person name="Tauch A."/>
        </authorList>
    </citation>
    <scope>NUCLEOTIDE SEQUENCE [LARGE SCALE GENOMIC DNA]</scope>
    <source>
        <strain evidence="7">DSM 45100 / JCM 12819 / CCUG 50093 / GTC 2026 / SICGH 158</strain>
    </source>
</reference>
<dbReference type="EC" id="5.1.3.14" evidence="3"/>
<keyword evidence="7" id="KW-1185">Reference proteome</keyword>
<dbReference type="PANTHER" id="PTHR43174:SF2">
    <property type="entry name" value="UDP-N-ACETYLGLUCOSAMINE 2-EPIMERASE"/>
    <property type="match status" value="1"/>
</dbReference>
<dbReference type="eggNOG" id="COG0381">
    <property type="taxonomic scope" value="Bacteria"/>
</dbReference>
<dbReference type="SUPFAM" id="SSF53756">
    <property type="entry name" value="UDP-Glycosyltransferase/glycogen phosphorylase"/>
    <property type="match status" value="1"/>
</dbReference>
<evidence type="ECO:0000256" key="3">
    <source>
        <dbReference type="ARBA" id="ARBA00038858"/>
    </source>
</evidence>
<evidence type="ECO:0000256" key="4">
    <source>
        <dbReference type="RuleBase" id="RU003513"/>
    </source>
</evidence>
<dbReference type="NCBIfam" id="TIGR00236">
    <property type="entry name" value="wecB"/>
    <property type="match status" value="1"/>
</dbReference>
<dbReference type="EMBL" id="CP002857">
    <property type="protein sequence ID" value="AEI08942.1"/>
    <property type="molecule type" value="Genomic_DNA"/>
</dbReference>